<gene>
    <name evidence="1" type="ORF">NY014_14485</name>
</gene>
<dbReference type="EMBL" id="JANWGH010000003">
    <property type="protein sequence ID" value="MCS5491646.1"/>
    <property type="molecule type" value="Genomic_DNA"/>
</dbReference>
<reference evidence="1 2" key="1">
    <citation type="submission" date="2022-08" db="EMBL/GenBank/DDBJ databases">
        <title>Algoriphagus sp. CAU 1643 isolated from mud.</title>
        <authorList>
            <person name="Kim W."/>
        </authorList>
    </citation>
    <scope>NUCLEOTIDE SEQUENCE [LARGE SCALE GENOMIC DNA]</scope>
    <source>
        <strain evidence="1 2">CAU 1643</strain>
    </source>
</reference>
<evidence type="ECO:0000313" key="2">
    <source>
        <dbReference type="Proteomes" id="UP001206788"/>
    </source>
</evidence>
<accession>A0ABT2GB50</accession>
<dbReference type="Proteomes" id="UP001206788">
    <property type="component" value="Unassembled WGS sequence"/>
</dbReference>
<organism evidence="1 2">
    <name type="scientific">Algoriphagus limi</name>
    <dbReference type="NCBI Taxonomy" id="2975273"/>
    <lineage>
        <taxon>Bacteria</taxon>
        <taxon>Pseudomonadati</taxon>
        <taxon>Bacteroidota</taxon>
        <taxon>Cytophagia</taxon>
        <taxon>Cytophagales</taxon>
        <taxon>Cyclobacteriaceae</taxon>
        <taxon>Algoriphagus</taxon>
    </lineage>
</organism>
<dbReference type="Gene3D" id="3.10.450.50">
    <property type="match status" value="1"/>
</dbReference>
<dbReference type="SUPFAM" id="SSF54427">
    <property type="entry name" value="NTF2-like"/>
    <property type="match status" value="1"/>
</dbReference>
<dbReference type="PROSITE" id="PS51257">
    <property type="entry name" value="PROKAR_LIPOPROTEIN"/>
    <property type="match status" value="1"/>
</dbReference>
<comment type="caution">
    <text evidence="1">The sequence shown here is derived from an EMBL/GenBank/DDBJ whole genome shotgun (WGS) entry which is preliminary data.</text>
</comment>
<name>A0ABT2GB50_9BACT</name>
<sequence length="152" mass="17756">MKNIAPIILIALLIFGCSEKKTNENEIKNQVLATYNEMYTLYGQGTDEFFSYFENDFLRLTPSGIYQRGVKDQKDSWNEYLKAKKLALESFDEPEMIISQNQVITIGGYVEYFIDRDTNDSIYNRGVYVATWRKQDNGDWKICMDTWHSGLD</sequence>
<evidence type="ECO:0000313" key="1">
    <source>
        <dbReference type="EMBL" id="MCS5491646.1"/>
    </source>
</evidence>
<keyword evidence="2" id="KW-1185">Reference proteome</keyword>
<evidence type="ECO:0008006" key="3">
    <source>
        <dbReference type="Google" id="ProtNLM"/>
    </source>
</evidence>
<dbReference type="InterPro" id="IPR032710">
    <property type="entry name" value="NTF2-like_dom_sf"/>
</dbReference>
<dbReference type="RefSeq" id="WP_259415267.1">
    <property type="nucleotide sequence ID" value="NZ_JANWGH010000003.1"/>
</dbReference>
<protein>
    <recommendedName>
        <fullName evidence="3">DUF4440 domain-containing protein</fullName>
    </recommendedName>
</protein>
<proteinExistence type="predicted"/>